<sequence>MSYQPPSADPSSGNRSTGVAHAPGNRTPRRVQWASAVDDDDDVGRLRDRGPESQVASTHELDETGLDSAAFRTLAHALERHSSSSASPIHATSTFQPPGPSTWHTTSSADSPVPTSPSLLGSKLNIPGEVFIEHHERAGLPVLRRENKAEGFYDSQVRAADVVRAHSRNPFSKRFYHRRSRSTQALSKEGDDREETADTTLPMARTRGGILAALLTLYDQDSDLASVSDSVTTASTRTPEPHARVSPTHSFFEPVSASGRRLATLPKALHLPEARPRRERNAAGVWGPLITSTTGTLVGAAAPTHSTIAPDAKRPGYHLSRYSLDSHVPKAPPSASSKRPRSMLSEAGSQHQSASSSPSQTPTHPNLHFDAVPSESASLPPHGHHTTWAENWRDLSKRGINHARHSPDAHMATNSEGLDEKGYLTTDTENEARRDLRTWRRERKKRRRKAEIYITRHISSLISRQTFVLKLARAMMMFGGPTHRLQAQIQSTARVLDISLSCLYLPDVMLIAFDDDVTSTSNVKLIRQGSSLDLGKLQDAHKVYWRVIHDEMPATDASAALDALMLSRPLYPPQQLIFFGGMASASICSVSFNGSFIDSLASFLLGALLVFIQILSVRNELYSNVFEITIATLLSFLSAALAQTHKFCYSAVASSSVVLILPGFIVLCGSLELSSRNIVAGAVRLCYALVYSLFLGFGLAIGAQIYEKMTGLTIFGPEDYLCSKSHSNAPWFRKTPSHFWAYLTVPMFSLFLSLRNQAPLYRKELAVLVAISCVGWVTNHFVSTRFPNQSDISAAVGAFAVGVIANVYGRFFRGNAFAVMITGILFQLPSGLGNGGLLHFASQQASGSSTSYLTGFQVALQLISVSIGLTVGLGISLALVFPIQSRKRKGGVFSL</sequence>
<protein>
    <submittedName>
        <fullName evidence="1">Uncharacterized protein</fullName>
    </submittedName>
</protein>
<organism evidence="1 2">
    <name type="scientific">Russula earlei</name>
    <dbReference type="NCBI Taxonomy" id="71964"/>
    <lineage>
        <taxon>Eukaryota</taxon>
        <taxon>Fungi</taxon>
        <taxon>Dikarya</taxon>
        <taxon>Basidiomycota</taxon>
        <taxon>Agaricomycotina</taxon>
        <taxon>Agaricomycetes</taxon>
        <taxon>Russulales</taxon>
        <taxon>Russulaceae</taxon>
        <taxon>Russula</taxon>
    </lineage>
</organism>
<dbReference type="EMBL" id="JAGFNK010000172">
    <property type="protein sequence ID" value="KAI9461872.1"/>
    <property type="molecule type" value="Genomic_DNA"/>
</dbReference>
<reference evidence="1" key="1">
    <citation type="submission" date="2021-03" db="EMBL/GenBank/DDBJ databases">
        <title>Evolutionary priming and transition to the ectomycorrhizal habit in an iconic lineage of mushroom-forming fungi: is preadaptation a requirement?</title>
        <authorList>
            <consortium name="DOE Joint Genome Institute"/>
            <person name="Looney B.P."/>
            <person name="Miyauchi S."/>
            <person name="Morin E."/>
            <person name="Drula E."/>
            <person name="Courty P.E."/>
            <person name="Chicoki N."/>
            <person name="Fauchery L."/>
            <person name="Kohler A."/>
            <person name="Kuo A."/>
            <person name="LaButti K."/>
            <person name="Pangilinan J."/>
            <person name="Lipzen A."/>
            <person name="Riley R."/>
            <person name="Andreopoulos W."/>
            <person name="He G."/>
            <person name="Johnson J."/>
            <person name="Barry K.W."/>
            <person name="Grigoriev I.V."/>
            <person name="Nagy L."/>
            <person name="Hibbett D."/>
            <person name="Henrissat B."/>
            <person name="Matheny P.B."/>
            <person name="Labbe J."/>
            <person name="Martin A.F."/>
        </authorList>
    </citation>
    <scope>NUCLEOTIDE SEQUENCE</scope>
    <source>
        <strain evidence="1">BPL698</strain>
    </source>
</reference>
<accession>A0ACC0U3T5</accession>
<proteinExistence type="predicted"/>
<evidence type="ECO:0000313" key="2">
    <source>
        <dbReference type="Proteomes" id="UP001207468"/>
    </source>
</evidence>
<dbReference type="Proteomes" id="UP001207468">
    <property type="component" value="Unassembled WGS sequence"/>
</dbReference>
<name>A0ACC0U3T5_9AGAM</name>
<gene>
    <name evidence="1" type="ORF">F5148DRAFT_1276653</name>
</gene>
<keyword evidence="2" id="KW-1185">Reference proteome</keyword>
<evidence type="ECO:0000313" key="1">
    <source>
        <dbReference type="EMBL" id="KAI9461872.1"/>
    </source>
</evidence>
<comment type="caution">
    <text evidence="1">The sequence shown here is derived from an EMBL/GenBank/DDBJ whole genome shotgun (WGS) entry which is preliminary data.</text>
</comment>